<evidence type="ECO:0000313" key="2">
    <source>
        <dbReference type="EMBL" id="RFU70297.1"/>
    </source>
</evidence>
<comment type="function">
    <text evidence="1">Catalyzes the cleavage of 5-oxoproline to form L-glutamate coupled to the hydrolysis of ATP to ADP and inorganic phosphate.</text>
</comment>
<dbReference type="InterPro" id="IPR011330">
    <property type="entry name" value="Glyco_hydro/deAcase_b/a-brl"/>
</dbReference>
<accession>A0A372LQV1</accession>
<evidence type="ECO:0000313" key="3">
    <source>
        <dbReference type="Proteomes" id="UP000264541"/>
    </source>
</evidence>
<dbReference type="InterPro" id="IPR005501">
    <property type="entry name" value="LamB/YcsF/PxpA-like"/>
</dbReference>
<comment type="subunit">
    <text evidence="1">Forms a complex composed of PxpA, PxpB and PxpC.</text>
</comment>
<dbReference type="CDD" id="cd10787">
    <property type="entry name" value="LamB_YcsF_like"/>
    <property type="match status" value="1"/>
</dbReference>
<comment type="catalytic activity">
    <reaction evidence="1">
        <text>5-oxo-L-proline + ATP + 2 H2O = L-glutamate + ADP + phosphate + H(+)</text>
        <dbReference type="Rhea" id="RHEA:10348"/>
        <dbReference type="ChEBI" id="CHEBI:15377"/>
        <dbReference type="ChEBI" id="CHEBI:15378"/>
        <dbReference type="ChEBI" id="CHEBI:29985"/>
        <dbReference type="ChEBI" id="CHEBI:30616"/>
        <dbReference type="ChEBI" id="CHEBI:43474"/>
        <dbReference type="ChEBI" id="CHEBI:58402"/>
        <dbReference type="ChEBI" id="CHEBI:456216"/>
        <dbReference type="EC" id="3.5.2.9"/>
    </reaction>
</comment>
<dbReference type="SUPFAM" id="SSF88713">
    <property type="entry name" value="Glycoside hydrolase/deacetylase"/>
    <property type="match status" value="1"/>
</dbReference>
<dbReference type="GO" id="GO:0005524">
    <property type="term" value="F:ATP binding"/>
    <property type="evidence" value="ECO:0007669"/>
    <property type="project" value="UniProtKB-UniRule"/>
</dbReference>
<keyword evidence="1" id="KW-0547">Nucleotide-binding</keyword>
<keyword evidence="1" id="KW-0067">ATP-binding</keyword>
<sequence length="264" mass="28923">MRKIDLNCDMGESFGVYKLGIDEEVIKLITSANIACGFHAGDPNVMDRTVAMAKEYGVGIGVHMGFPDLLGFGRREMDISSEDLINYCIYQMGALQAFCDKHGVEIQHIKPHGSLGNMCVVNRRVANAVVDSIRLVLPDTKLFVIPSGEIHKAAVENGLSVVLEVFADRAYTKEGNLVSRKIPGAVIKDSAEAAEHVMRMVVENKIKTIDGELIDIEAQSVCVHGDTPGALEVIRQVRAKLEHAGVEIGPVGRWHKTELKLHDR</sequence>
<protein>
    <recommendedName>
        <fullName evidence="1">5-oxoprolinase subunit A</fullName>
        <shortName evidence="1">5-OPase subunit A</shortName>
        <ecNumber evidence="1">3.5.2.9</ecNumber>
    </recommendedName>
    <alternativeName>
        <fullName evidence="1">5-oxoprolinase (ATP-hydrolyzing) subunit A</fullName>
    </alternativeName>
</protein>
<comment type="similarity">
    <text evidence="1">Belongs to the LamB/PxpA family.</text>
</comment>
<dbReference type="Gene3D" id="3.20.20.370">
    <property type="entry name" value="Glycoside hydrolase/deacetylase"/>
    <property type="match status" value="1"/>
</dbReference>
<dbReference type="GO" id="GO:0005975">
    <property type="term" value="P:carbohydrate metabolic process"/>
    <property type="evidence" value="ECO:0007669"/>
    <property type="project" value="InterPro"/>
</dbReference>
<evidence type="ECO:0000256" key="1">
    <source>
        <dbReference type="HAMAP-Rule" id="MF_00691"/>
    </source>
</evidence>
<dbReference type="AlphaFoldDB" id="A0A372LQV1"/>
<keyword evidence="1" id="KW-0378">Hydrolase</keyword>
<dbReference type="EMBL" id="QVTE01000016">
    <property type="protein sequence ID" value="RFU70297.1"/>
    <property type="molecule type" value="Genomic_DNA"/>
</dbReference>
<proteinExistence type="inferred from homology"/>
<dbReference type="NCBIfam" id="NF003816">
    <property type="entry name" value="PRK05406.1-5"/>
    <property type="match status" value="1"/>
</dbReference>
<reference evidence="2 3" key="1">
    <citation type="submission" date="2018-08" db="EMBL/GenBank/DDBJ databases">
        <title>Bacillus chawlae sp. nov., Bacillus glennii sp. nov., and Bacillus saganii sp. nov. Isolated from the Vehicle Assembly Building at Kennedy Space Center where the Viking Spacecraft were Assembled.</title>
        <authorList>
            <person name="Seuylemezian A."/>
            <person name="Vaishampayan P."/>
        </authorList>
    </citation>
    <scope>NUCLEOTIDE SEQUENCE [LARGE SCALE GENOMIC DNA]</scope>
    <source>
        <strain evidence="2 3">V47-23a</strain>
    </source>
</reference>
<dbReference type="RefSeq" id="WP_117325881.1">
    <property type="nucleotide sequence ID" value="NZ_QVTE01000016.1"/>
</dbReference>
<gene>
    <name evidence="1" type="primary">pxpA</name>
    <name evidence="2" type="ORF">D0469_06775</name>
</gene>
<organism evidence="2 3">
    <name type="scientific">Peribacillus saganii</name>
    <dbReference type="NCBI Taxonomy" id="2303992"/>
    <lineage>
        <taxon>Bacteria</taxon>
        <taxon>Bacillati</taxon>
        <taxon>Bacillota</taxon>
        <taxon>Bacilli</taxon>
        <taxon>Bacillales</taxon>
        <taxon>Bacillaceae</taxon>
        <taxon>Peribacillus</taxon>
    </lineage>
</organism>
<name>A0A372LQV1_9BACI</name>
<dbReference type="GO" id="GO:0017168">
    <property type="term" value="F:5-oxoprolinase (ATP-hydrolyzing) activity"/>
    <property type="evidence" value="ECO:0007669"/>
    <property type="project" value="UniProtKB-UniRule"/>
</dbReference>
<comment type="caution">
    <text evidence="2">The sequence shown here is derived from an EMBL/GenBank/DDBJ whole genome shotgun (WGS) entry which is preliminary data.</text>
</comment>
<keyword evidence="3" id="KW-1185">Reference proteome</keyword>
<dbReference type="NCBIfam" id="NF003814">
    <property type="entry name" value="PRK05406.1-3"/>
    <property type="match status" value="1"/>
</dbReference>
<dbReference type="Pfam" id="PF03746">
    <property type="entry name" value="LamB_YcsF"/>
    <property type="match status" value="1"/>
</dbReference>
<dbReference type="EC" id="3.5.2.9" evidence="1"/>
<dbReference type="HAMAP" id="MF_00691">
    <property type="entry name" value="PxpA"/>
    <property type="match status" value="1"/>
</dbReference>
<dbReference type="PANTHER" id="PTHR30292:SF0">
    <property type="entry name" value="5-OXOPROLINASE SUBUNIT A"/>
    <property type="match status" value="1"/>
</dbReference>
<dbReference type="PANTHER" id="PTHR30292">
    <property type="entry name" value="UNCHARACTERIZED PROTEIN YBGL-RELATED"/>
    <property type="match status" value="1"/>
</dbReference>
<dbReference type="Proteomes" id="UP000264541">
    <property type="component" value="Unassembled WGS sequence"/>
</dbReference>
<dbReference type="OrthoDB" id="9773478at2"/>